<evidence type="ECO:0000256" key="1">
    <source>
        <dbReference type="SAM" id="Phobius"/>
    </source>
</evidence>
<keyword evidence="1" id="KW-0812">Transmembrane</keyword>
<dbReference type="PANTHER" id="PTHR36305">
    <property type="entry name" value="PHOSPHATIDYLGLYCEROPHOSPHATASE A"/>
    <property type="match status" value="1"/>
</dbReference>
<dbReference type="OrthoDB" id="9804091at2"/>
<accession>A0A4S8NYX6</accession>
<protein>
    <submittedName>
        <fullName evidence="3">Phosphatidylglycerophosphatase A</fullName>
    </submittedName>
</protein>
<keyword evidence="4" id="KW-1185">Reference proteome</keyword>
<dbReference type="GO" id="GO:0008962">
    <property type="term" value="F:phosphatidylglycerophosphatase activity"/>
    <property type="evidence" value="ECO:0007669"/>
    <property type="project" value="InterPro"/>
</dbReference>
<proteinExistence type="predicted"/>
<name>A0A4S8NYX6_9HYPH</name>
<dbReference type="PANTHER" id="PTHR36305:SF1">
    <property type="entry name" value="PHOSPHATIDYLGLYCEROPHOSPHATASE A"/>
    <property type="match status" value="1"/>
</dbReference>
<evidence type="ECO:0000259" key="2">
    <source>
        <dbReference type="Pfam" id="PF04608"/>
    </source>
</evidence>
<dbReference type="Pfam" id="PF04608">
    <property type="entry name" value="PgpA"/>
    <property type="match status" value="1"/>
</dbReference>
<feature type="domain" description="YutG/PgpA" evidence="2">
    <location>
        <begin position="19"/>
        <end position="160"/>
    </location>
</feature>
<comment type="caution">
    <text evidence="3">The sequence shown here is derived from an EMBL/GenBank/DDBJ whole genome shotgun (WGS) entry which is preliminary data.</text>
</comment>
<keyword evidence="1" id="KW-0472">Membrane</keyword>
<dbReference type="InterPro" id="IPR007686">
    <property type="entry name" value="YutG/PgpA"/>
</dbReference>
<feature type="transmembrane region" description="Helical" evidence="1">
    <location>
        <begin position="109"/>
        <end position="127"/>
    </location>
</feature>
<dbReference type="EMBL" id="STGV01000003">
    <property type="protein sequence ID" value="THV22923.1"/>
    <property type="molecule type" value="Genomic_DNA"/>
</dbReference>
<dbReference type="SUPFAM" id="SSF101307">
    <property type="entry name" value="YutG-like"/>
    <property type="match status" value="1"/>
</dbReference>
<reference evidence="3 4" key="1">
    <citation type="submission" date="2019-04" db="EMBL/GenBank/DDBJ databases">
        <title>Genome sequence of strain shin9-1.</title>
        <authorList>
            <person name="Gao J."/>
            <person name="Sun J."/>
        </authorList>
    </citation>
    <scope>NUCLEOTIDE SEQUENCE [LARGE SCALE GENOMIC DNA]</scope>
    <source>
        <strain evidence="4">shin9-1</strain>
    </source>
</reference>
<dbReference type="InterPro" id="IPR026037">
    <property type="entry name" value="PgpA"/>
</dbReference>
<feature type="transmembrane region" description="Helical" evidence="1">
    <location>
        <begin position="20"/>
        <end position="46"/>
    </location>
</feature>
<organism evidence="3 4">
    <name type="scientific">Peteryoungia ipomoeae</name>
    <dbReference type="NCBI Taxonomy" id="1210932"/>
    <lineage>
        <taxon>Bacteria</taxon>
        <taxon>Pseudomonadati</taxon>
        <taxon>Pseudomonadota</taxon>
        <taxon>Alphaproteobacteria</taxon>
        <taxon>Hyphomicrobiales</taxon>
        <taxon>Rhizobiaceae</taxon>
        <taxon>Peteryoungia</taxon>
    </lineage>
</organism>
<feature type="transmembrane region" description="Helical" evidence="1">
    <location>
        <begin position="53"/>
        <end position="73"/>
    </location>
</feature>
<dbReference type="RefSeq" id="WP_136598367.1">
    <property type="nucleotide sequence ID" value="NZ_STGV01000003.1"/>
</dbReference>
<evidence type="ECO:0000313" key="3">
    <source>
        <dbReference type="EMBL" id="THV22923.1"/>
    </source>
</evidence>
<feature type="transmembrane region" description="Helical" evidence="1">
    <location>
        <begin position="147"/>
        <end position="163"/>
    </location>
</feature>
<dbReference type="InterPro" id="IPR036681">
    <property type="entry name" value="PgpA-like_sf"/>
</dbReference>
<dbReference type="Proteomes" id="UP000308828">
    <property type="component" value="Unassembled WGS sequence"/>
</dbReference>
<gene>
    <name evidence="3" type="ORF">FAA97_09800</name>
</gene>
<dbReference type="GO" id="GO:0006629">
    <property type="term" value="P:lipid metabolic process"/>
    <property type="evidence" value="ECO:0007669"/>
    <property type="project" value="InterPro"/>
</dbReference>
<sequence>MEILDPPGLGLIPQWTWLAATWFGSGLVVPLRAGLAVFALLPLLLIASHAPRAVLPLVALLVFAIGVHVGNVIELATGVKDDRRIVIDEVGAFLVGATFIRFTGWRAGLAVLLPYATVFLFLDKLKPWPVSVVEGLPGGWGVMADDLPPALAFALIVVLFSWWRRRAARQ</sequence>
<dbReference type="CDD" id="cd06971">
    <property type="entry name" value="PgpA"/>
    <property type="match status" value="1"/>
</dbReference>
<keyword evidence="1" id="KW-1133">Transmembrane helix</keyword>
<evidence type="ECO:0000313" key="4">
    <source>
        <dbReference type="Proteomes" id="UP000308828"/>
    </source>
</evidence>
<dbReference type="AlphaFoldDB" id="A0A4S8NYX6"/>